<evidence type="ECO:0000256" key="6">
    <source>
        <dbReference type="ARBA" id="ARBA00022989"/>
    </source>
</evidence>
<evidence type="ECO:0000313" key="12">
    <source>
        <dbReference type="Proteomes" id="UP000606935"/>
    </source>
</evidence>
<evidence type="ECO:0000256" key="3">
    <source>
        <dbReference type="ARBA" id="ARBA00022449"/>
    </source>
</evidence>
<feature type="transmembrane region" description="Helical" evidence="10">
    <location>
        <begin position="190"/>
        <end position="214"/>
    </location>
</feature>
<sequence>MKDLTQHSIPKHLLTLSVPIAVGMLVQTMYFLVDLYFIGALGDAAIAGLSMAGNFMFIVLALTQVLNVGTATLIAHAVGRKQQSQANLVFNQSLMLSGFCFLAVLLLGYALAKPYLRLVSDDPAAIDAAFTYLLFFMPCLAIQFPITAIGAALRGTGIVKPTMLVQLSSLGLNIALSPVLISGWGTGLALGIAGAGLASSVSVLAALAMLYWYFSKLERYVSVDRSLWKADTGLWRDLLKIGLPSGGEYLITFAFMAMVYWAIQGFGTDAQAGFGLGVRIVQALILPALAIAMAAPAIAGQNFGAGQQQRVKQTFYWTVLLTSTLMLLLSILCLWGPHWLFSPFTSDVEVLAYASGFIAITCWNFVPTGVVATCSGMFQALGYTLPALLASFVRLSLFGLPLLVIVNWGHLAIEQVWYLSVTSVFIQALLCLWLLNKTARTRLIVKTTSPVDATAAA</sequence>
<evidence type="ECO:0000256" key="7">
    <source>
        <dbReference type="ARBA" id="ARBA00023065"/>
    </source>
</evidence>
<dbReference type="PANTHER" id="PTHR43298">
    <property type="entry name" value="MULTIDRUG RESISTANCE PROTEIN NORM-RELATED"/>
    <property type="match status" value="1"/>
</dbReference>
<dbReference type="PANTHER" id="PTHR43298:SF2">
    <property type="entry name" value="FMN_FAD EXPORTER YEEO-RELATED"/>
    <property type="match status" value="1"/>
</dbReference>
<evidence type="ECO:0000256" key="8">
    <source>
        <dbReference type="ARBA" id="ARBA00023136"/>
    </source>
</evidence>
<dbReference type="AlphaFoldDB" id="A0A917YWI2"/>
<feature type="transmembrane region" description="Helical" evidence="10">
    <location>
        <begin position="350"/>
        <end position="373"/>
    </location>
</feature>
<feature type="transmembrane region" description="Helical" evidence="10">
    <location>
        <begin position="385"/>
        <end position="410"/>
    </location>
</feature>
<dbReference type="InterPro" id="IPR048279">
    <property type="entry name" value="MdtK-like"/>
</dbReference>
<feature type="transmembrane region" description="Helical" evidence="10">
    <location>
        <begin position="53"/>
        <end position="76"/>
    </location>
</feature>
<feature type="transmembrane region" description="Helical" evidence="10">
    <location>
        <begin position="246"/>
        <end position="263"/>
    </location>
</feature>
<keyword evidence="3" id="KW-0050">Antiport</keyword>
<comment type="subcellular location">
    <subcellularLocation>
        <location evidence="1">Cell inner membrane</location>
        <topology evidence="1">Multi-pass membrane protein</topology>
    </subcellularLocation>
</comment>
<evidence type="ECO:0000256" key="1">
    <source>
        <dbReference type="ARBA" id="ARBA00004429"/>
    </source>
</evidence>
<dbReference type="EMBL" id="BMLS01000002">
    <property type="protein sequence ID" value="GGO67394.1"/>
    <property type="molecule type" value="Genomic_DNA"/>
</dbReference>
<feature type="transmembrane region" description="Helical" evidence="10">
    <location>
        <begin position="315"/>
        <end position="338"/>
    </location>
</feature>
<gene>
    <name evidence="11" type="ORF">GCM10010982_13750</name>
</gene>
<feature type="transmembrane region" description="Helical" evidence="10">
    <location>
        <begin position="12"/>
        <end position="33"/>
    </location>
</feature>
<evidence type="ECO:0000313" key="11">
    <source>
        <dbReference type="EMBL" id="GGO67394.1"/>
    </source>
</evidence>
<feature type="transmembrane region" description="Helical" evidence="10">
    <location>
        <begin position="283"/>
        <end position="303"/>
    </location>
</feature>
<reference evidence="11" key="1">
    <citation type="journal article" date="2014" name="Int. J. Syst. Evol. Microbiol.">
        <title>Complete genome sequence of Corynebacterium casei LMG S-19264T (=DSM 44701T), isolated from a smear-ripened cheese.</title>
        <authorList>
            <consortium name="US DOE Joint Genome Institute (JGI-PGF)"/>
            <person name="Walter F."/>
            <person name="Albersmeier A."/>
            <person name="Kalinowski J."/>
            <person name="Ruckert C."/>
        </authorList>
    </citation>
    <scope>NUCLEOTIDE SEQUENCE</scope>
    <source>
        <strain evidence="11">CGMCC 1.7086</strain>
    </source>
</reference>
<keyword evidence="2" id="KW-0813">Transport</keyword>
<dbReference type="Proteomes" id="UP000606935">
    <property type="component" value="Unassembled WGS sequence"/>
</dbReference>
<evidence type="ECO:0000256" key="2">
    <source>
        <dbReference type="ARBA" id="ARBA00022448"/>
    </source>
</evidence>
<evidence type="ECO:0000256" key="10">
    <source>
        <dbReference type="SAM" id="Phobius"/>
    </source>
</evidence>
<dbReference type="NCBIfam" id="TIGR00797">
    <property type="entry name" value="matE"/>
    <property type="match status" value="1"/>
</dbReference>
<accession>A0A917YWI2</accession>
<name>A0A917YWI2_9ALTE</name>
<evidence type="ECO:0000256" key="5">
    <source>
        <dbReference type="ARBA" id="ARBA00022692"/>
    </source>
</evidence>
<keyword evidence="12" id="KW-1185">Reference proteome</keyword>
<keyword evidence="5 10" id="KW-0812">Transmembrane</keyword>
<keyword evidence="7" id="KW-0406">Ion transport</keyword>
<dbReference type="GO" id="GO:0042910">
    <property type="term" value="F:xenobiotic transmembrane transporter activity"/>
    <property type="evidence" value="ECO:0007669"/>
    <property type="project" value="InterPro"/>
</dbReference>
<feature type="transmembrane region" description="Helical" evidence="10">
    <location>
        <begin position="164"/>
        <end position="184"/>
    </location>
</feature>
<feature type="transmembrane region" description="Helical" evidence="10">
    <location>
        <begin position="416"/>
        <end position="435"/>
    </location>
</feature>
<keyword evidence="4" id="KW-1003">Cell membrane</keyword>
<keyword evidence="8 10" id="KW-0472">Membrane</keyword>
<dbReference type="GO" id="GO:0006811">
    <property type="term" value="P:monoatomic ion transport"/>
    <property type="evidence" value="ECO:0007669"/>
    <property type="project" value="UniProtKB-KW"/>
</dbReference>
<dbReference type="Pfam" id="PF01554">
    <property type="entry name" value="MatE"/>
    <property type="match status" value="2"/>
</dbReference>
<dbReference type="PIRSF" id="PIRSF006603">
    <property type="entry name" value="DinF"/>
    <property type="match status" value="1"/>
</dbReference>
<dbReference type="GO" id="GO:0015297">
    <property type="term" value="F:antiporter activity"/>
    <property type="evidence" value="ECO:0007669"/>
    <property type="project" value="UniProtKB-KW"/>
</dbReference>
<evidence type="ECO:0000256" key="9">
    <source>
        <dbReference type="ARBA" id="ARBA00031636"/>
    </source>
</evidence>
<protein>
    <recommendedName>
        <fullName evidence="9">Multidrug-efflux transporter</fullName>
    </recommendedName>
</protein>
<comment type="caution">
    <text evidence="11">The sequence shown here is derived from an EMBL/GenBank/DDBJ whole genome shotgun (WGS) entry which is preliminary data.</text>
</comment>
<dbReference type="InterPro" id="IPR050222">
    <property type="entry name" value="MATE_MdtK"/>
</dbReference>
<organism evidence="11 12">
    <name type="scientific">Bowmanella pacifica</name>
    <dbReference type="NCBI Taxonomy" id="502051"/>
    <lineage>
        <taxon>Bacteria</taxon>
        <taxon>Pseudomonadati</taxon>
        <taxon>Pseudomonadota</taxon>
        <taxon>Gammaproteobacteria</taxon>
        <taxon>Alteromonadales</taxon>
        <taxon>Alteromonadaceae</taxon>
        <taxon>Bowmanella</taxon>
    </lineage>
</organism>
<feature type="transmembrane region" description="Helical" evidence="10">
    <location>
        <begin position="132"/>
        <end position="152"/>
    </location>
</feature>
<dbReference type="InterPro" id="IPR002528">
    <property type="entry name" value="MATE_fam"/>
</dbReference>
<dbReference type="GO" id="GO:0005886">
    <property type="term" value="C:plasma membrane"/>
    <property type="evidence" value="ECO:0007669"/>
    <property type="project" value="UniProtKB-SubCell"/>
</dbReference>
<evidence type="ECO:0000256" key="4">
    <source>
        <dbReference type="ARBA" id="ARBA00022475"/>
    </source>
</evidence>
<feature type="transmembrane region" description="Helical" evidence="10">
    <location>
        <begin position="88"/>
        <end position="112"/>
    </location>
</feature>
<reference evidence="11" key="2">
    <citation type="submission" date="2020-09" db="EMBL/GenBank/DDBJ databases">
        <authorList>
            <person name="Sun Q."/>
            <person name="Zhou Y."/>
        </authorList>
    </citation>
    <scope>NUCLEOTIDE SEQUENCE</scope>
    <source>
        <strain evidence="11">CGMCC 1.7086</strain>
    </source>
</reference>
<keyword evidence="6 10" id="KW-1133">Transmembrane helix</keyword>
<proteinExistence type="predicted"/>
<dbReference type="RefSeq" id="WP_188692271.1">
    <property type="nucleotide sequence ID" value="NZ_BMLS01000002.1"/>
</dbReference>